<dbReference type="Proteomes" id="UP000298390">
    <property type="component" value="Unassembled WGS sequence"/>
</dbReference>
<dbReference type="STRING" id="34475.A0A4Y9Z0P5"/>
<dbReference type="EMBL" id="SEKV01000037">
    <property type="protein sequence ID" value="TFY68112.1"/>
    <property type="molecule type" value="Genomic_DNA"/>
</dbReference>
<reference evidence="1 2" key="1">
    <citation type="submission" date="2019-01" db="EMBL/GenBank/DDBJ databases">
        <title>Genome sequencing of the rare red list fungi Fomitopsis rosea.</title>
        <authorList>
            <person name="Buettner E."/>
            <person name="Kellner H."/>
        </authorList>
    </citation>
    <scope>NUCLEOTIDE SEQUENCE [LARGE SCALE GENOMIC DNA]</scope>
    <source>
        <strain evidence="1 2">DSM 105464</strain>
    </source>
</reference>
<evidence type="ECO:0000313" key="1">
    <source>
        <dbReference type="EMBL" id="TFY68112.1"/>
    </source>
</evidence>
<dbReference type="AlphaFoldDB" id="A0A4Y9Z0P5"/>
<comment type="caution">
    <text evidence="1">The sequence shown here is derived from an EMBL/GenBank/DDBJ whole genome shotgun (WGS) entry which is preliminary data.</text>
</comment>
<evidence type="ECO:0000313" key="2">
    <source>
        <dbReference type="Proteomes" id="UP000298390"/>
    </source>
</evidence>
<accession>A0A4Y9Z0P5</accession>
<organism evidence="1 2">
    <name type="scientific">Rhodofomes roseus</name>
    <dbReference type="NCBI Taxonomy" id="34475"/>
    <lineage>
        <taxon>Eukaryota</taxon>
        <taxon>Fungi</taxon>
        <taxon>Dikarya</taxon>
        <taxon>Basidiomycota</taxon>
        <taxon>Agaricomycotina</taxon>
        <taxon>Agaricomycetes</taxon>
        <taxon>Polyporales</taxon>
        <taxon>Rhodofomes</taxon>
    </lineage>
</organism>
<dbReference type="PANTHER" id="PTHR33050:SF7">
    <property type="entry name" value="RIBONUCLEASE H"/>
    <property type="match status" value="1"/>
</dbReference>
<sequence length="695" mass="77429">MGIQSASIGSGRGDVAQPVPSTIISALGAEGGIMERSRAILHRRINPVTPYHPDAWHRMLQDADLLAKYPSLVDSMRSGFNIGIPPIYITRCPDNSSTIEQHSDVLARIIQDELQKRRYIGPFSQQELEALIGPFQSSPLSLVPKPHKPGTFRLVQNFSYPHSPRAGYIAINDSLRADDFPCTWGTFTAMCLMCSRLPPGSQAAVRDVAEAYRTVPLHPSQWPGTVIRISASDQFIVDPNAAFGAAPNAGLYGNVADAGTDIMRHRGLGPIAKWVDDHTFFRILCEFIDGYNRGREQWRKQIEFHGGEHKDRGRLWYGGDRLPDGRVDEFVEDMRFPVRDLSKSSERSPEDARYSCCMVDIDAISRELGIPWQTEKDVPFSHEFPFTGFLWNLETREVSLPPAKAAKYRQAITEWRAPGHRTHTLEEVQKLYGKLLHASLVVPAGRCYLTELESMLGIFHSNPFMPRTPPRGTPADLDWWLDALSQPSISRAIPGPLPVIRLDAFSDASSGTGIAIVIGDRWRAWTLQPGWERDGRDIGWAESVGFELLVRCLLACAELPQRIRLFGDNMGVVGGWKKGCSKSRPVNSTFKRIHRALAGRRVDVFLSYVPSGHNPADDPSRGRYPPAQLLLPPVPIPDDIQPFLADVILDGPNQFRHAACVQRPKCGQDRGSGGESCQAEGVTDDFLWQHIGWDD</sequence>
<dbReference type="PANTHER" id="PTHR33050">
    <property type="entry name" value="REVERSE TRANSCRIPTASE DOMAIN-CONTAINING PROTEIN"/>
    <property type="match status" value="1"/>
</dbReference>
<gene>
    <name evidence="1" type="ORF">EVJ58_g1197</name>
</gene>
<dbReference type="InterPro" id="IPR052055">
    <property type="entry name" value="Hepadnavirus_pol/RT"/>
</dbReference>
<name>A0A4Y9Z0P5_9APHY</name>
<protein>
    <submittedName>
        <fullName evidence="1">Uncharacterized protein</fullName>
    </submittedName>
</protein>
<proteinExistence type="predicted"/>